<keyword evidence="5" id="KW-0032">Aminotransferase</keyword>
<reference evidence="5 7" key="1">
    <citation type="journal article" date="2001" name="Int. J. Syst. Evol. Microbiol.">
        <title>Agreia bicolorata gen. nov., sp. nov., to accommodate actinobacteria isolated from narrow reed grass infected by the nematode Heteroanguina graminophila.</title>
        <authorList>
            <person name="Evtushenko L.I."/>
            <person name="Dorofeeva L.V."/>
            <person name="Dobrovolskaya T.G."/>
            <person name="Streshinskaya G.M."/>
            <person name="Subbotin S.A."/>
            <person name="Tiedje J.M."/>
        </authorList>
    </citation>
    <scope>NUCLEOTIDE SEQUENCE [LARGE SCALE GENOMIC DNA]</scope>
    <source>
        <strain evidence="5 7">VKM Ac-1804</strain>
    </source>
</reference>
<name>A0A1T4XX10_9MICO</name>
<keyword evidence="7" id="KW-1185">Reference proteome</keyword>
<dbReference type="Proteomes" id="UP000189735">
    <property type="component" value="Unassembled WGS sequence"/>
</dbReference>
<accession>A0A1T4XX10</accession>
<dbReference type="GO" id="GO:0030170">
    <property type="term" value="F:pyridoxal phosphate binding"/>
    <property type="evidence" value="ECO:0007669"/>
    <property type="project" value="TreeGrafter"/>
</dbReference>
<reference evidence="5" key="2">
    <citation type="submission" date="2015-02" db="EMBL/GenBank/DDBJ databases">
        <authorList>
            <person name="Vasilyev I.Y."/>
            <person name="Siniagina M.N."/>
            <person name="Malanin S.Y."/>
            <person name="Boulygina E.A."/>
            <person name="Grygoryeva T.V."/>
            <person name="Yarullina D.R."/>
            <person name="Ilinskaya O.N."/>
        </authorList>
    </citation>
    <scope>NUCLEOTIDE SEQUENCE</scope>
    <source>
        <strain evidence="5">VKM Ac-1804</strain>
    </source>
</reference>
<comment type="similarity">
    <text evidence="4">Belongs to the DegT/DnrJ/EryC1 family.</text>
</comment>
<evidence type="ECO:0000313" key="5">
    <source>
        <dbReference type="EMBL" id="KJC64138.1"/>
    </source>
</evidence>
<evidence type="ECO:0000256" key="3">
    <source>
        <dbReference type="PIRSR" id="PIRSR000390-2"/>
    </source>
</evidence>
<dbReference type="Gene3D" id="3.90.1150.10">
    <property type="entry name" value="Aspartate Aminotransferase, domain 1"/>
    <property type="match status" value="1"/>
</dbReference>
<dbReference type="InterPro" id="IPR015421">
    <property type="entry name" value="PyrdxlP-dep_Trfase_major"/>
</dbReference>
<feature type="modified residue" description="N6-(pyridoxal phosphate)lysine" evidence="3">
    <location>
        <position position="184"/>
    </location>
</feature>
<dbReference type="GO" id="GO:0000271">
    <property type="term" value="P:polysaccharide biosynthetic process"/>
    <property type="evidence" value="ECO:0007669"/>
    <property type="project" value="TreeGrafter"/>
</dbReference>
<dbReference type="InterPro" id="IPR015422">
    <property type="entry name" value="PyrdxlP-dep_Trfase_small"/>
</dbReference>
<gene>
    <name evidence="6" type="ORF">SAMN06295879_1779</name>
    <name evidence="5" type="ORF">TZ00_11490</name>
</gene>
<evidence type="ECO:0000313" key="8">
    <source>
        <dbReference type="Proteomes" id="UP000189735"/>
    </source>
</evidence>
<dbReference type="PIRSF" id="PIRSF000390">
    <property type="entry name" value="PLP_StrS"/>
    <property type="match status" value="1"/>
</dbReference>
<dbReference type="RefSeq" id="WP_044441828.1">
    <property type="nucleotide sequence ID" value="NZ_FUYG01000004.1"/>
</dbReference>
<dbReference type="CDD" id="cd00616">
    <property type="entry name" value="AHBA_syn"/>
    <property type="match status" value="1"/>
</dbReference>
<evidence type="ECO:0000313" key="6">
    <source>
        <dbReference type="EMBL" id="SKA93738.1"/>
    </source>
</evidence>
<dbReference type="AlphaFoldDB" id="A0A1T4XX10"/>
<dbReference type="SUPFAM" id="SSF53383">
    <property type="entry name" value="PLP-dependent transferases"/>
    <property type="match status" value="1"/>
</dbReference>
<dbReference type="Proteomes" id="UP000032503">
    <property type="component" value="Unassembled WGS sequence"/>
</dbReference>
<keyword evidence="3 4" id="KW-0663">Pyridoxal phosphate</keyword>
<dbReference type="Pfam" id="PF01041">
    <property type="entry name" value="DegT_DnrJ_EryC1"/>
    <property type="match status" value="1"/>
</dbReference>
<dbReference type="InterPro" id="IPR000653">
    <property type="entry name" value="DegT/StrS_aminotransferase"/>
</dbReference>
<evidence type="ECO:0000256" key="2">
    <source>
        <dbReference type="PIRSR" id="PIRSR000390-1"/>
    </source>
</evidence>
<comment type="cofactor">
    <cofactor evidence="1">
        <name>pyridoxal 5'-phosphate</name>
        <dbReference type="ChEBI" id="CHEBI:597326"/>
    </cofactor>
</comment>
<reference evidence="8" key="3">
    <citation type="submission" date="2017-02" db="EMBL/GenBank/DDBJ databases">
        <authorList>
            <person name="Varghese N."/>
            <person name="Submissions S."/>
        </authorList>
    </citation>
    <scope>NUCLEOTIDE SEQUENCE [LARGE SCALE GENOMIC DNA]</scope>
    <source>
        <strain evidence="8">VKM Ac-2052</strain>
    </source>
</reference>
<dbReference type="EMBL" id="JYFC01000004">
    <property type="protein sequence ID" value="KJC64138.1"/>
    <property type="molecule type" value="Genomic_DNA"/>
</dbReference>
<keyword evidence="5" id="KW-0808">Transferase</keyword>
<sequence length="378" mass="41664">MTADILFSKPFHAPREMENLARVVQGDHAHGDGDFTRSATRRLTDITGVPAALLTTSGSHALELASRLLDLGPGDEVILPSFTFPSAANAIALTGATCVFVDVDLRYGNIDPQQVAEAITPRTKAISVVSYGGVAVDFESIGRIAEEHGLAIIEDNAHGLGGEYRGRQLGTFGVVAIQSFHDTKNVHSGEGGAILINDPSMLERAEIVREKGTNRARFLRGQVDKYTWVDVGSSYLMSEYNAAVLDSQLESFDHIQSRRHAIWNSYADRLPAWAEAERVRLMDVPDDRRHPAHLFFLQAPDHDYQVALLAHLRSQGVVGTFHYIPLDSAPAGLRFGRRLRELTSSQSFSERLVRLPLWADMSDEQVDRVIAAVTSFHR</sequence>
<evidence type="ECO:0000313" key="7">
    <source>
        <dbReference type="Proteomes" id="UP000032503"/>
    </source>
</evidence>
<evidence type="ECO:0000256" key="4">
    <source>
        <dbReference type="RuleBase" id="RU004508"/>
    </source>
</evidence>
<protein>
    <submittedName>
        <fullName evidence="5">TDP-4-oxo-6-deoxy-D-glucose aminotransferase</fullName>
    </submittedName>
    <submittedName>
        <fullName evidence="6">dTDP-4-amino-4,6-dideoxygalactose transaminase</fullName>
    </submittedName>
</protein>
<organism evidence="6 8">
    <name type="scientific">Agreia bicolorata</name>
    <dbReference type="NCBI Taxonomy" id="110935"/>
    <lineage>
        <taxon>Bacteria</taxon>
        <taxon>Bacillati</taxon>
        <taxon>Actinomycetota</taxon>
        <taxon>Actinomycetes</taxon>
        <taxon>Micrococcales</taxon>
        <taxon>Microbacteriaceae</taxon>
        <taxon>Agreia</taxon>
    </lineage>
</organism>
<proteinExistence type="inferred from homology"/>
<reference evidence="6" key="4">
    <citation type="submission" date="2017-02" db="EMBL/GenBank/DDBJ databases">
        <authorList>
            <person name="Peterson S.W."/>
        </authorList>
    </citation>
    <scope>NUCLEOTIDE SEQUENCE [LARGE SCALE GENOMIC DNA]</scope>
    <source>
        <strain evidence="6">VKM Ac-2052</strain>
    </source>
</reference>
<feature type="active site" description="Proton acceptor" evidence="2">
    <location>
        <position position="184"/>
    </location>
</feature>
<dbReference type="NCBIfam" id="NF008687">
    <property type="entry name" value="PRK11706.1"/>
    <property type="match status" value="1"/>
</dbReference>
<dbReference type="PANTHER" id="PTHR30244">
    <property type="entry name" value="TRANSAMINASE"/>
    <property type="match status" value="1"/>
</dbReference>
<dbReference type="EMBL" id="FUYG01000004">
    <property type="protein sequence ID" value="SKA93738.1"/>
    <property type="molecule type" value="Genomic_DNA"/>
</dbReference>
<dbReference type="GO" id="GO:0019180">
    <property type="term" value="F:dTDP-4-amino-4,6-dideoxygalactose transaminase activity"/>
    <property type="evidence" value="ECO:0007669"/>
    <property type="project" value="TreeGrafter"/>
</dbReference>
<evidence type="ECO:0000256" key="1">
    <source>
        <dbReference type="ARBA" id="ARBA00001933"/>
    </source>
</evidence>
<dbReference type="InterPro" id="IPR015424">
    <property type="entry name" value="PyrdxlP-dep_Trfase"/>
</dbReference>
<dbReference type="Gene3D" id="3.40.640.10">
    <property type="entry name" value="Type I PLP-dependent aspartate aminotransferase-like (Major domain)"/>
    <property type="match status" value="1"/>
</dbReference>
<dbReference type="PANTHER" id="PTHR30244:SF34">
    <property type="entry name" value="DTDP-4-AMINO-4,6-DIDEOXYGALACTOSE TRANSAMINASE"/>
    <property type="match status" value="1"/>
</dbReference>